<dbReference type="AlphaFoldDB" id="A0A8T3D7G5"/>
<sequence length="225" mass="24197">MRSGSLYKTNSRRDFALTFCILRNSGIPGRASALWVTPAVTESECNSRAAVTSPSPGQTENNACLSGRRVAQKLCQLYQEHQLNNPIQAQDSVAKPPSPSLSHPRIAAARPSPPNGTWQRPLASARMPALTPPLCPGNDCTQRAEDRTERRKKRGHCAAAAGGPHLQANPGVFLRNGTSQAAGLSPGPVPFLRAGALKALMDLLRPTEASPQGFLLFFWPHGLYE</sequence>
<reference evidence="2" key="1">
    <citation type="submission" date="2021-01" db="EMBL/GenBank/DDBJ databases">
        <authorList>
            <person name="Zahm M."/>
            <person name="Roques C."/>
            <person name="Cabau C."/>
            <person name="Klopp C."/>
            <person name="Donnadieu C."/>
            <person name="Jouanno E."/>
            <person name="Lampietro C."/>
            <person name="Louis A."/>
            <person name="Herpin A."/>
            <person name="Echchiki A."/>
            <person name="Berthelot C."/>
            <person name="Parey E."/>
            <person name="Roest-Crollius H."/>
            <person name="Braasch I."/>
            <person name="Postlethwait J."/>
            <person name="Bobe J."/>
            <person name="Montfort J."/>
            <person name="Bouchez O."/>
            <person name="Begum T."/>
            <person name="Mejri S."/>
            <person name="Adams A."/>
            <person name="Chen W.-J."/>
            <person name="Guiguen Y."/>
        </authorList>
    </citation>
    <scope>NUCLEOTIDE SEQUENCE</scope>
    <source>
        <tissue evidence="2">Blood</tissue>
    </source>
</reference>
<evidence type="ECO:0000313" key="3">
    <source>
        <dbReference type="Proteomes" id="UP000829720"/>
    </source>
</evidence>
<dbReference type="Proteomes" id="UP000829720">
    <property type="component" value="Unassembled WGS sequence"/>
</dbReference>
<evidence type="ECO:0000256" key="1">
    <source>
        <dbReference type="SAM" id="MobiDB-lite"/>
    </source>
</evidence>
<accession>A0A8T3D7G5</accession>
<evidence type="ECO:0000313" key="2">
    <source>
        <dbReference type="EMBL" id="KAI1892100.1"/>
    </source>
</evidence>
<proteinExistence type="predicted"/>
<keyword evidence="3" id="KW-1185">Reference proteome</keyword>
<feature type="region of interest" description="Disordered" evidence="1">
    <location>
        <begin position="88"/>
        <end position="119"/>
    </location>
</feature>
<dbReference type="EMBL" id="JAERUA010000013">
    <property type="protein sequence ID" value="KAI1892100.1"/>
    <property type="molecule type" value="Genomic_DNA"/>
</dbReference>
<dbReference type="OrthoDB" id="10608630at2759"/>
<protein>
    <submittedName>
        <fullName evidence="2">Uncharacterized protein</fullName>
    </submittedName>
</protein>
<gene>
    <name evidence="2" type="ORF">AGOR_G00150490</name>
</gene>
<organism evidence="2 3">
    <name type="scientific">Albula goreensis</name>
    <dbReference type="NCBI Taxonomy" id="1534307"/>
    <lineage>
        <taxon>Eukaryota</taxon>
        <taxon>Metazoa</taxon>
        <taxon>Chordata</taxon>
        <taxon>Craniata</taxon>
        <taxon>Vertebrata</taxon>
        <taxon>Euteleostomi</taxon>
        <taxon>Actinopterygii</taxon>
        <taxon>Neopterygii</taxon>
        <taxon>Teleostei</taxon>
        <taxon>Albuliformes</taxon>
        <taxon>Albulidae</taxon>
        <taxon>Albula</taxon>
    </lineage>
</organism>
<comment type="caution">
    <text evidence="2">The sequence shown here is derived from an EMBL/GenBank/DDBJ whole genome shotgun (WGS) entry which is preliminary data.</text>
</comment>
<name>A0A8T3D7G5_9TELE</name>